<accession>A0ABS6TT01</accession>
<reference evidence="1 2" key="1">
    <citation type="submission" date="2021-07" db="EMBL/GenBank/DDBJ databases">
        <title>Sequencing Streptomyces halstedii LGO-A4 genome an citrus endophytic actinomycete.</title>
        <authorList>
            <person name="Samborskyy M."/>
            <person name="Scott N."/>
            <person name="Deglau R."/>
            <person name="Dickens S."/>
            <person name="Oliveira L.G."/>
        </authorList>
    </citation>
    <scope>NUCLEOTIDE SEQUENCE [LARGE SCALE GENOMIC DNA]</scope>
    <source>
        <strain evidence="1 2">LGO-A4</strain>
    </source>
</reference>
<sequence>MPTPADRPADLLRAAAEKLRAARFSGAITATPIVAALIGARMPLAAWLDAEAAPPITAQHSDRCTDPQCTTLAALAVARQLLGTTSEDTADVTPSVDRRDRYAAAMALRDGHPEWPVRYEDDERDYRRRADAVMAVADAEQASLRAEVEGLDEALRGVVSVSEKDGARLRAELAAAALPAPADRAAVLNEAADEIAGIDFHPNARARSLDIATGLAHRLRALAGEAAAGAHHPEQAGCSYRLEHRHREESTWRPNTPGIGANWSWQSRETAAERLAEARTRWPDFEHRLIETKTETAVRVLPDCLACGHYKCDSDGPCGALLNSWERCTCTGTPAVPAAPEETR</sequence>
<proteinExistence type="predicted"/>
<dbReference type="RefSeq" id="WP_228870016.1">
    <property type="nucleotide sequence ID" value="NZ_JAHUVW010000001.1"/>
</dbReference>
<dbReference type="Proteomes" id="UP000735541">
    <property type="component" value="Unassembled WGS sequence"/>
</dbReference>
<organism evidence="1 2">
    <name type="scientific">Streptomyces halstedii</name>
    <dbReference type="NCBI Taxonomy" id="1944"/>
    <lineage>
        <taxon>Bacteria</taxon>
        <taxon>Bacillati</taxon>
        <taxon>Actinomycetota</taxon>
        <taxon>Actinomycetes</taxon>
        <taxon>Kitasatosporales</taxon>
        <taxon>Streptomycetaceae</taxon>
        <taxon>Streptomyces</taxon>
    </lineage>
</organism>
<dbReference type="EMBL" id="JAHUVW010000001">
    <property type="protein sequence ID" value="MBV7671405.1"/>
    <property type="molecule type" value="Genomic_DNA"/>
</dbReference>
<name>A0ABS6TT01_STRHA</name>
<gene>
    <name evidence="1" type="ORF">STHAL_18305</name>
</gene>
<evidence type="ECO:0000313" key="1">
    <source>
        <dbReference type="EMBL" id="MBV7671405.1"/>
    </source>
</evidence>
<keyword evidence="2" id="KW-1185">Reference proteome</keyword>
<evidence type="ECO:0000313" key="2">
    <source>
        <dbReference type="Proteomes" id="UP000735541"/>
    </source>
</evidence>
<comment type="caution">
    <text evidence="1">The sequence shown here is derived from an EMBL/GenBank/DDBJ whole genome shotgun (WGS) entry which is preliminary data.</text>
</comment>
<protein>
    <submittedName>
        <fullName evidence="1">Uncharacterized protein</fullName>
    </submittedName>
</protein>